<dbReference type="InterPro" id="IPR050352">
    <property type="entry name" value="ABCG_transporters"/>
</dbReference>
<dbReference type="GO" id="GO:0042626">
    <property type="term" value="F:ATPase-coupled transmembrane transporter activity"/>
    <property type="evidence" value="ECO:0007669"/>
    <property type="project" value="TreeGrafter"/>
</dbReference>
<keyword evidence="5" id="KW-0472">Membrane</keyword>
<comment type="subcellular location">
    <subcellularLocation>
        <location evidence="1">Membrane</location>
        <topology evidence="1">Multi-pass membrane protein</topology>
    </subcellularLocation>
</comment>
<dbReference type="GO" id="GO:0016887">
    <property type="term" value="F:ATP hydrolysis activity"/>
    <property type="evidence" value="ECO:0007669"/>
    <property type="project" value="InterPro"/>
</dbReference>
<evidence type="ECO:0000313" key="7">
    <source>
        <dbReference type="EMBL" id="KAK0442329.1"/>
    </source>
</evidence>
<keyword evidence="8" id="KW-1185">Reference proteome</keyword>
<keyword evidence="7" id="KW-0378">Hydrolase</keyword>
<keyword evidence="2" id="KW-0813">Transport</keyword>
<keyword evidence="3" id="KW-0812">Transmembrane</keyword>
<dbReference type="SUPFAM" id="SSF52540">
    <property type="entry name" value="P-loop containing nucleoside triphosphate hydrolases"/>
    <property type="match status" value="1"/>
</dbReference>
<keyword evidence="4" id="KW-1133">Transmembrane helix</keyword>
<protein>
    <submittedName>
        <fullName evidence="7">P-loop containing nucleoside triphosphate hydrolase protein</fullName>
    </submittedName>
</protein>
<dbReference type="GO" id="GO:0005524">
    <property type="term" value="F:ATP binding"/>
    <property type="evidence" value="ECO:0007669"/>
    <property type="project" value="InterPro"/>
</dbReference>
<feature type="domain" description="ABC transporter" evidence="6">
    <location>
        <begin position="13"/>
        <end position="69"/>
    </location>
</feature>
<evidence type="ECO:0000256" key="5">
    <source>
        <dbReference type="ARBA" id="ARBA00023136"/>
    </source>
</evidence>
<evidence type="ECO:0000313" key="8">
    <source>
        <dbReference type="Proteomes" id="UP001175226"/>
    </source>
</evidence>
<dbReference type="InterPro" id="IPR027417">
    <property type="entry name" value="P-loop_NTPase"/>
</dbReference>
<sequence>MSYVSPLPRATQFVDDIIRELGLTDYSNAYVRDSVLCKGCSGGELRRVSFGIRLLAPNPSVLFLDEPTTGLDVTSIFDLVKTLKSLAQKGRTVIMTLH</sequence>
<dbReference type="Gene3D" id="3.40.50.300">
    <property type="entry name" value="P-loop containing nucleotide triphosphate hydrolases"/>
    <property type="match status" value="1"/>
</dbReference>
<evidence type="ECO:0000256" key="3">
    <source>
        <dbReference type="ARBA" id="ARBA00022692"/>
    </source>
</evidence>
<comment type="caution">
    <text evidence="7">The sequence shown here is derived from an EMBL/GenBank/DDBJ whole genome shotgun (WGS) entry which is preliminary data.</text>
</comment>
<reference evidence="7" key="1">
    <citation type="submission" date="2023-06" db="EMBL/GenBank/DDBJ databases">
        <authorList>
            <consortium name="Lawrence Berkeley National Laboratory"/>
            <person name="Ahrendt S."/>
            <person name="Sahu N."/>
            <person name="Indic B."/>
            <person name="Wong-Bajracharya J."/>
            <person name="Merenyi Z."/>
            <person name="Ke H.-M."/>
            <person name="Monk M."/>
            <person name="Kocsube S."/>
            <person name="Drula E."/>
            <person name="Lipzen A."/>
            <person name="Balint B."/>
            <person name="Henrissat B."/>
            <person name="Andreopoulos B."/>
            <person name="Martin F.M."/>
            <person name="Harder C.B."/>
            <person name="Rigling D."/>
            <person name="Ford K.L."/>
            <person name="Foster G.D."/>
            <person name="Pangilinan J."/>
            <person name="Papanicolaou A."/>
            <person name="Barry K."/>
            <person name="LaButti K."/>
            <person name="Viragh M."/>
            <person name="Koriabine M."/>
            <person name="Yan M."/>
            <person name="Riley R."/>
            <person name="Champramary S."/>
            <person name="Plett K.L."/>
            <person name="Tsai I.J."/>
            <person name="Slot J."/>
            <person name="Sipos G."/>
            <person name="Plett J."/>
            <person name="Nagy L.G."/>
            <person name="Grigoriev I.V."/>
        </authorList>
    </citation>
    <scope>NUCLEOTIDE SEQUENCE</scope>
    <source>
        <strain evidence="7">FPL87.14</strain>
    </source>
</reference>
<dbReference type="InterPro" id="IPR003439">
    <property type="entry name" value="ABC_transporter-like_ATP-bd"/>
</dbReference>
<evidence type="ECO:0000256" key="2">
    <source>
        <dbReference type="ARBA" id="ARBA00022448"/>
    </source>
</evidence>
<evidence type="ECO:0000259" key="6">
    <source>
        <dbReference type="Pfam" id="PF00005"/>
    </source>
</evidence>
<dbReference type="PANTHER" id="PTHR48041">
    <property type="entry name" value="ABC TRANSPORTER G FAMILY MEMBER 28"/>
    <property type="match status" value="1"/>
</dbReference>
<name>A0AA39JJ79_9AGAR</name>
<organism evidence="7 8">
    <name type="scientific">Armillaria borealis</name>
    <dbReference type="NCBI Taxonomy" id="47425"/>
    <lineage>
        <taxon>Eukaryota</taxon>
        <taxon>Fungi</taxon>
        <taxon>Dikarya</taxon>
        <taxon>Basidiomycota</taxon>
        <taxon>Agaricomycotina</taxon>
        <taxon>Agaricomycetes</taxon>
        <taxon>Agaricomycetidae</taxon>
        <taxon>Agaricales</taxon>
        <taxon>Marasmiineae</taxon>
        <taxon>Physalacriaceae</taxon>
        <taxon>Armillaria</taxon>
    </lineage>
</organism>
<dbReference type="Pfam" id="PF00005">
    <property type="entry name" value="ABC_tran"/>
    <property type="match status" value="1"/>
</dbReference>
<dbReference type="AlphaFoldDB" id="A0AA39JJ79"/>
<dbReference type="EMBL" id="JAUEPT010000026">
    <property type="protein sequence ID" value="KAK0442329.1"/>
    <property type="molecule type" value="Genomic_DNA"/>
</dbReference>
<gene>
    <name evidence="7" type="ORF">EV421DRAFT_1808466</name>
</gene>
<dbReference type="Proteomes" id="UP001175226">
    <property type="component" value="Unassembled WGS sequence"/>
</dbReference>
<dbReference type="PANTHER" id="PTHR48041:SF119">
    <property type="entry name" value="ROA1P"/>
    <property type="match status" value="1"/>
</dbReference>
<accession>A0AA39JJ79</accession>
<evidence type="ECO:0000256" key="4">
    <source>
        <dbReference type="ARBA" id="ARBA00022989"/>
    </source>
</evidence>
<evidence type="ECO:0000256" key="1">
    <source>
        <dbReference type="ARBA" id="ARBA00004141"/>
    </source>
</evidence>
<proteinExistence type="predicted"/>
<dbReference type="GO" id="GO:0016020">
    <property type="term" value="C:membrane"/>
    <property type="evidence" value="ECO:0007669"/>
    <property type="project" value="UniProtKB-SubCell"/>
</dbReference>